<dbReference type="PANTHER" id="PTHR47332">
    <property type="entry name" value="SET DOMAIN-CONTAINING PROTEIN 5"/>
    <property type="match status" value="1"/>
</dbReference>
<dbReference type="PROSITE" id="PS50280">
    <property type="entry name" value="SET"/>
    <property type="match status" value="1"/>
</dbReference>
<proteinExistence type="predicted"/>
<dbReference type="EMBL" id="BAAFSV010000004">
    <property type="protein sequence ID" value="GAB1318014.1"/>
    <property type="molecule type" value="Genomic_DNA"/>
</dbReference>
<dbReference type="Pfam" id="PF00856">
    <property type="entry name" value="SET"/>
    <property type="match status" value="1"/>
</dbReference>
<comment type="caution">
    <text evidence="4">The sequence shown here is derived from an EMBL/GenBank/DDBJ whole genome shotgun (WGS) entry which is preliminary data.</text>
</comment>
<dbReference type="InterPro" id="IPR011990">
    <property type="entry name" value="TPR-like_helical_dom_sf"/>
</dbReference>
<feature type="compositionally biased region" description="Acidic residues" evidence="1">
    <location>
        <begin position="213"/>
        <end position="228"/>
    </location>
</feature>
<protein>
    <recommendedName>
        <fullName evidence="3">SET domain-containing protein</fullName>
    </recommendedName>
</protein>
<dbReference type="InterPro" id="IPR053185">
    <property type="entry name" value="SET_domain_protein"/>
</dbReference>
<name>A0ABQ0GJZ1_9PEZI</name>
<dbReference type="SMART" id="SM00317">
    <property type="entry name" value="SET"/>
    <property type="match status" value="1"/>
</dbReference>
<evidence type="ECO:0000256" key="2">
    <source>
        <dbReference type="SAM" id="SignalP"/>
    </source>
</evidence>
<dbReference type="Gene3D" id="2.170.270.10">
    <property type="entry name" value="SET domain"/>
    <property type="match status" value="1"/>
</dbReference>
<dbReference type="InterPro" id="IPR046341">
    <property type="entry name" value="SET_dom_sf"/>
</dbReference>
<dbReference type="Gene3D" id="1.25.40.10">
    <property type="entry name" value="Tetratricopeptide repeat domain"/>
    <property type="match status" value="1"/>
</dbReference>
<dbReference type="GeneID" id="98178967"/>
<feature type="chain" id="PRO_5046574990" description="SET domain-containing protein" evidence="2">
    <location>
        <begin position="21"/>
        <end position="453"/>
    </location>
</feature>
<evidence type="ECO:0000313" key="5">
    <source>
        <dbReference type="Proteomes" id="UP001628179"/>
    </source>
</evidence>
<evidence type="ECO:0000256" key="1">
    <source>
        <dbReference type="SAM" id="MobiDB-lite"/>
    </source>
</evidence>
<keyword evidence="5" id="KW-1185">Reference proteome</keyword>
<feature type="region of interest" description="Disordered" evidence="1">
    <location>
        <begin position="194"/>
        <end position="234"/>
    </location>
</feature>
<dbReference type="RefSeq" id="XP_070919745.1">
    <property type="nucleotide sequence ID" value="XM_071063644.1"/>
</dbReference>
<keyword evidence="2" id="KW-0732">Signal</keyword>
<dbReference type="PANTHER" id="PTHR47332:SF6">
    <property type="entry name" value="SET DOMAIN-CONTAINING PROTEIN"/>
    <property type="match status" value="1"/>
</dbReference>
<feature type="domain" description="SET" evidence="3">
    <location>
        <begin position="125"/>
        <end position="301"/>
    </location>
</feature>
<dbReference type="SUPFAM" id="SSF82199">
    <property type="entry name" value="SET domain"/>
    <property type="match status" value="1"/>
</dbReference>
<evidence type="ECO:0000259" key="3">
    <source>
        <dbReference type="PROSITE" id="PS50280"/>
    </source>
</evidence>
<accession>A0ABQ0GJZ1</accession>
<sequence length="453" mass="50370">MRSLTTLAFTSLSLTHLAASSEAPPAPEQCGPGTPLSPLDYNTLSLCVDSNIPISTPRAWFPWTHRPHCIPADEEPWCVFTNAAAPKGHGISVITTPDQAASLLHPLAHRVDTPFFAPSKLYHSPPYEVRDVPGKGKGAVATRRLEKGRVVLVDHASVIAAVEYPADVMREEVQELLRVAVERLSEPQKVAGLARLARRDGERAEKAEKAEKDEEDAEEEEEEEEEGEERAASEIEEVMLTNTFAVGIEGKEYMALFADLARFNHACKPNAFIHFSETTLAMTVWTAEDIEPGEEITITYSAAGMPSKERREILERIWGFKCQCSLCTASPEALNASDARRTQIPLLQEEVVKLAQKGEFEKALEEAETLFKIVEEEGLTDQMGGMYEVPARLYYHVGNLEKALEYTLKVKHEIDGFGVPGKFGAEKLKMLKGVIERIERELEEKRRKEASSN</sequence>
<feature type="compositionally biased region" description="Basic and acidic residues" evidence="1">
    <location>
        <begin position="197"/>
        <end position="212"/>
    </location>
</feature>
<feature type="signal peptide" evidence="2">
    <location>
        <begin position="1"/>
        <end position="20"/>
    </location>
</feature>
<dbReference type="Proteomes" id="UP001628179">
    <property type="component" value="Unassembled WGS sequence"/>
</dbReference>
<dbReference type="CDD" id="cd20071">
    <property type="entry name" value="SET_SMYD"/>
    <property type="match status" value="1"/>
</dbReference>
<evidence type="ECO:0000313" key="4">
    <source>
        <dbReference type="EMBL" id="GAB1318014.1"/>
    </source>
</evidence>
<organism evidence="4 5">
    <name type="scientific">Madurella fahalii</name>
    <dbReference type="NCBI Taxonomy" id="1157608"/>
    <lineage>
        <taxon>Eukaryota</taxon>
        <taxon>Fungi</taxon>
        <taxon>Dikarya</taxon>
        <taxon>Ascomycota</taxon>
        <taxon>Pezizomycotina</taxon>
        <taxon>Sordariomycetes</taxon>
        <taxon>Sordariomycetidae</taxon>
        <taxon>Sordariales</taxon>
        <taxon>Sordariales incertae sedis</taxon>
        <taxon>Madurella</taxon>
    </lineage>
</organism>
<dbReference type="InterPro" id="IPR001214">
    <property type="entry name" value="SET_dom"/>
</dbReference>
<gene>
    <name evidence="4" type="ORF">MFIFM68171_08224</name>
</gene>
<reference evidence="4 5" key="1">
    <citation type="submission" date="2024-09" db="EMBL/GenBank/DDBJ databases">
        <title>Itraconazole resistance in Madurella fahalii resulting from another homologue of gene encoding cytochrome P450 14-alpha sterol demethylase (CYP51).</title>
        <authorList>
            <person name="Yoshioka I."/>
            <person name="Fahal A.H."/>
            <person name="Kaneko S."/>
            <person name="Yaguchi T."/>
        </authorList>
    </citation>
    <scope>NUCLEOTIDE SEQUENCE [LARGE SCALE GENOMIC DNA]</scope>
    <source>
        <strain evidence="4 5">IFM 68171</strain>
    </source>
</reference>